<keyword evidence="2" id="KW-1133">Transmembrane helix</keyword>
<evidence type="ECO:0000256" key="2">
    <source>
        <dbReference type="SAM" id="Phobius"/>
    </source>
</evidence>
<name>A0A653D2P3_CALMS</name>
<feature type="region of interest" description="Disordered" evidence="1">
    <location>
        <begin position="115"/>
        <end position="189"/>
    </location>
</feature>
<feature type="transmembrane region" description="Helical" evidence="2">
    <location>
        <begin position="6"/>
        <end position="24"/>
    </location>
</feature>
<accession>A0A653D2P3</accession>
<dbReference type="PRINTS" id="PR01217">
    <property type="entry name" value="PRICHEXTENSN"/>
</dbReference>
<dbReference type="Proteomes" id="UP000410492">
    <property type="component" value="Unassembled WGS sequence"/>
</dbReference>
<evidence type="ECO:0000313" key="3">
    <source>
        <dbReference type="EMBL" id="VEN54225.1"/>
    </source>
</evidence>
<organism evidence="3 4">
    <name type="scientific">Callosobruchus maculatus</name>
    <name type="common">Southern cowpea weevil</name>
    <name type="synonym">Pulse bruchid</name>
    <dbReference type="NCBI Taxonomy" id="64391"/>
    <lineage>
        <taxon>Eukaryota</taxon>
        <taxon>Metazoa</taxon>
        <taxon>Ecdysozoa</taxon>
        <taxon>Arthropoda</taxon>
        <taxon>Hexapoda</taxon>
        <taxon>Insecta</taxon>
        <taxon>Pterygota</taxon>
        <taxon>Neoptera</taxon>
        <taxon>Endopterygota</taxon>
        <taxon>Coleoptera</taxon>
        <taxon>Polyphaga</taxon>
        <taxon>Cucujiformia</taxon>
        <taxon>Chrysomeloidea</taxon>
        <taxon>Chrysomelidae</taxon>
        <taxon>Bruchinae</taxon>
        <taxon>Bruchini</taxon>
        <taxon>Callosobruchus</taxon>
    </lineage>
</organism>
<keyword evidence="2" id="KW-0472">Membrane</keyword>
<sequence length="189" mass="20352">MDIFMPIAICVIFIILFTICGWCCKRKREGVVYGYGTTTTVTDVVQATPVVNPPYPVHHQTSPAPGFAVNNPPYPTNAPAHPHPQPVYYPYPSYQHSSAGAAYPRQYMPPSMPYPSSGGHPPYPPAPYPPSSTGPYPPTGPAPYPPASGGDYGQPPPYDVAVSSPPPVQPPPIREAYGKQSPYNPDYKG</sequence>
<keyword evidence="2" id="KW-0812">Transmembrane</keyword>
<dbReference type="EMBL" id="CAACVG010009794">
    <property type="protein sequence ID" value="VEN54225.1"/>
    <property type="molecule type" value="Genomic_DNA"/>
</dbReference>
<feature type="compositionally biased region" description="Pro residues" evidence="1">
    <location>
        <begin position="121"/>
        <end position="146"/>
    </location>
</feature>
<proteinExistence type="predicted"/>
<gene>
    <name evidence="3" type="ORF">CALMAC_LOCUS13761</name>
</gene>
<protein>
    <submittedName>
        <fullName evidence="3">Uncharacterized protein</fullName>
    </submittedName>
</protein>
<feature type="compositionally biased region" description="Pro residues" evidence="1">
    <location>
        <begin position="154"/>
        <end position="173"/>
    </location>
</feature>
<keyword evidence="4" id="KW-1185">Reference proteome</keyword>
<reference evidence="3 4" key="1">
    <citation type="submission" date="2019-01" db="EMBL/GenBank/DDBJ databases">
        <authorList>
            <person name="Sayadi A."/>
        </authorList>
    </citation>
    <scope>NUCLEOTIDE SEQUENCE [LARGE SCALE GENOMIC DNA]</scope>
</reference>
<dbReference type="AlphaFoldDB" id="A0A653D2P3"/>
<evidence type="ECO:0000256" key="1">
    <source>
        <dbReference type="SAM" id="MobiDB-lite"/>
    </source>
</evidence>
<evidence type="ECO:0000313" key="4">
    <source>
        <dbReference type="Proteomes" id="UP000410492"/>
    </source>
</evidence>